<name>A0A842ID13_9RHOB</name>
<evidence type="ECO:0008006" key="4">
    <source>
        <dbReference type="Google" id="ProtNLM"/>
    </source>
</evidence>
<gene>
    <name evidence="2" type="ORF">H7F16_18380</name>
</gene>
<keyword evidence="3" id="KW-1185">Reference proteome</keyword>
<keyword evidence="1" id="KW-1133">Transmembrane helix</keyword>
<reference evidence="2 3" key="1">
    <citation type="journal article" date="2017" name="Int. J. Syst. Evol. Microbiol.">
        <title>Gemmobacter straminiformis sp. nov., isolated from an artificial fountain.</title>
        <authorList>
            <person name="Kang J.Y."/>
            <person name="Kim M.J."/>
            <person name="Chun J."/>
            <person name="Son K.P."/>
            <person name="Jahng K.Y."/>
        </authorList>
    </citation>
    <scope>NUCLEOTIDE SEQUENCE [LARGE SCALE GENOMIC DNA]</scope>
    <source>
        <strain evidence="2 3">CAM-8</strain>
    </source>
</reference>
<evidence type="ECO:0000313" key="3">
    <source>
        <dbReference type="Proteomes" id="UP000555411"/>
    </source>
</evidence>
<dbReference type="Proteomes" id="UP000555411">
    <property type="component" value="Unassembled WGS sequence"/>
</dbReference>
<evidence type="ECO:0000313" key="2">
    <source>
        <dbReference type="EMBL" id="MBC2837491.1"/>
    </source>
</evidence>
<organism evidence="2 3">
    <name type="scientific">Paragemmobacter straminiformis</name>
    <dbReference type="NCBI Taxonomy" id="2045119"/>
    <lineage>
        <taxon>Bacteria</taxon>
        <taxon>Pseudomonadati</taxon>
        <taxon>Pseudomonadota</taxon>
        <taxon>Alphaproteobacteria</taxon>
        <taxon>Rhodobacterales</taxon>
        <taxon>Paracoccaceae</taxon>
        <taxon>Paragemmobacter</taxon>
    </lineage>
</organism>
<keyword evidence="1" id="KW-0472">Membrane</keyword>
<dbReference type="AlphaFoldDB" id="A0A842ID13"/>
<protein>
    <recommendedName>
        <fullName evidence="4">Pilus assembly protein Flp/PilA</fullName>
    </recommendedName>
</protein>
<dbReference type="EMBL" id="JACLQD010000007">
    <property type="protein sequence ID" value="MBC2837491.1"/>
    <property type="molecule type" value="Genomic_DNA"/>
</dbReference>
<comment type="caution">
    <text evidence="2">The sequence shown here is derived from an EMBL/GenBank/DDBJ whole genome shotgun (WGS) entry which is preliminary data.</text>
</comment>
<accession>A0A842ID13</accession>
<evidence type="ECO:0000256" key="1">
    <source>
        <dbReference type="SAM" id="Phobius"/>
    </source>
</evidence>
<feature type="transmembrane region" description="Helical" evidence="1">
    <location>
        <begin position="21"/>
        <end position="43"/>
    </location>
</feature>
<keyword evidence="1" id="KW-0812">Transmembrane</keyword>
<proteinExistence type="predicted"/>
<sequence length="65" mass="7022">MRMLISNLMARFNREEDGLALTEYLILLGLLVGGVVAAVLLIGGDLNAAWTSWSDWFASNNLGAP</sequence>